<proteinExistence type="predicted"/>
<name>A0A2H4TYS9_ECOLX</name>
<evidence type="ECO:0000313" key="3">
    <source>
        <dbReference type="Proteomes" id="UP000236551"/>
    </source>
</evidence>
<feature type="region of interest" description="Disordered" evidence="1">
    <location>
        <begin position="28"/>
        <end position="48"/>
    </location>
</feature>
<evidence type="ECO:0000313" key="2">
    <source>
        <dbReference type="EMBL" id="ATZ34724.1"/>
    </source>
</evidence>
<dbReference type="Proteomes" id="UP000236551">
    <property type="component" value="Chromosome"/>
</dbReference>
<gene>
    <name evidence="2" type="ORF">CV83915_04455</name>
</gene>
<reference evidence="2 3" key="1">
    <citation type="submission" date="2017-11" db="EMBL/GenBank/DDBJ databases">
        <title>Escherichia coli CV839-15 Genome sequencing and assembly.</title>
        <authorList>
            <person name="Li Z."/>
            <person name="Song N."/>
            <person name="Li W."/>
            <person name="Philip H.R."/>
            <person name="Bu Z."/>
            <person name="Siguo L."/>
        </authorList>
    </citation>
    <scope>NUCLEOTIDE SEQUENCE [LARGE SCALE GENOMIC DNA]</scope>
    <source>
        <strain evidence="2 3">CV839-15</strain>
    </source>
</reference>
<sequence length="48" mass="5306">MAPVLALRIITARPLLGIELAIEHPRNVQNFDNNSRPDNAADQQAVNQ</sequence>
<organism evidence="2 3">
    <name type="scientific">Escherichia coli</name>
    <dbReference type="NCBI Taxonomy" id="562"/>
    <lineage>
        <taxon>Bacteria</taxon>
        <taxon>Pseudomonadati</taxon>
        <taxon>Pseudomonadota</taxon>
        <taxon>Gammaproteobacteria</taxon>
        <taxon>Enterobacterales</taxon>
        <taxon>Enterobacteriaceae</taxon>
        <taxon>Escherichia</taxon>
    </lineage>
</organism>
<evidence type="ECO:0000256" key="1">
    <source>
        <dbReference type="SAM" id="MobiDB-lite"/>
    </source>
</evidence>
<dbReference type="AlphaFoldDB" id="A0A2H4TYS9"/>
<accession>A0A2H4TYS9</accession>
<dbReference type="EMBL" id="CP024978">
    <property type="protein sequence ID" value="ATZ34724.1"/>
    <property type="molecule type" value="Genomic_DNA"/>
</dbReference>
<protein>
    <submittedName>
        <fullName evidence="2">Uncharacterized protein</fullName>
    </submittedName>
</protein>